<proteinExistence type="predicted"/>
<evidence type="ECO:0000313" key="1">
    <source>
        <dbReference type="EMBL" id="RVW17172.1"/>
    </source>
</evidence>
<dbReference type="EMBL" id="QGNW01002581">
    <property type="protein sequence ID" value="RVW17172.1"/>
    <property type="molecule type" value="Genomic_DNA"/>
</dbReference>
<organism evidence="1 2">
    <name type="scientific">Vitis vinifera</name>
    <name type="common">Grape</name>
    <dbReference type="NCBI Taxonomy" id="29760"/>
    <lineage>
        <taxon>Eukaryota</taxon>
        <taxon>Viridiplantae</taxon>
        <taxon>Streptophyta</taxon>
        <taxon>Embryophyta</taxon>
        <taxon>Tracheophyta</taxon>
        <taxon>Spermatophyta</taxon>
        <taxon>Magnoliopsida</taxon>
        <taxon>eudicotyledons</taxon>
        <taxon>Gunneridae</taxon>
        <taxon>Pentapetalae</taxon>
        <taxon>rosids</taxon>
        <taxon>Vitales</taxon>
        <taxon>Vitaceae</taxon>
        <taxon>Viteae</taxon>
        <taxon>Vitis</taxon>
    </lineage>
</organism>
<dbReference type="Proteomes" id="UP000288805">
    <property type="component" value="Unassembled WGS sequence"/>
</dbReference>
<protein>
    <submittedName>
        <fullName evidence="1">Uncharacterized protein</fullName>
    </submittedName>
</protein>
<reference evidence="1 2" key="1">
    <citation type="journal article" date="2018" name="PLoS Genet.">
        <title>Population sequencing reveals clonal diversity and ancestral inbreeding in the grapevine cultivar Chardonnay.</title>
        <authorList>
            <person name="Roach M.J."/>
            <person name="Johnson D.L."/>
            <person name="Bohlmann J."/>
            <person name="van Vuuren H.J."/>
            <person name="Jones S.J."/>
            <person name="Pretorius I.S."/>
            <person name="Schmidt S.A."/>
            <person name="Borneman A.R."/>
        </authorList>
    </citation>
    <scope>NUCLEOTIDE SEQUENCE [LARGE SCALE GENOMIC DNA]</scope>
    <source>
        <strain evidence="2">cv. Chardonnay</strain>
        <tissue evidence="1">Leaf</tissue>
    </source>
</reference>
<gene>
    <name evidence="1" type="ORF">CK203_075968</name>
</gene>
<accession>A0A438C1P4</accession>
<evidence type="ECO:0000313" key="2">
    <source>
        <dbReference type="Proteomes" id="UP000288805"/>
    </source>
</evidence>
<dbReference type="AlphaFoldDB" id="A0A438C1P4"/>
<comment type="caution">
    <text evidence="1">The sequence shown here is derived from an EMBL/GenBank/DDBJ whole genome shotgun (WGS) entry which is preliminary data.</text>
</comment>
<name>A0A438C1P4_VITVI</name>
<sequence length="81" mass="9316">MIGVVCMIMDPFGCWESVGKQLKLRNLLNYIMKWDGLLHDSGFPFLFPMISWQANRPWKEIRLCSSVFRTDSGSITTPNSC</sequence>